<feature type="chain" id="PRO_5009177867" description="WxL domain-containing protein" evidence="2">
    <location>
        <begin position="29"/>
        <end position="268"/>
    </location>
</feature>
<dbReference type="RefSeq" id="WP_069663008.1">
    <property type="nucleotide sequence ID" value="NZ_JBHUJJ010000001.1"/>
</dbReference>
<dbReference type="OrthoDB" id="2339326at2"/>
<keyword evidence="5" id="KW-1185">Reference proteome</keyword>
<accession>A0A1E5GWC4</accession>
<evidence type="ECO:0000259" key="3">
    <source>
        <dbReference type="Pfam" id="PF13731"/>
    </source>
</evidence>
<dbReference type="EMBL" id="MIJY01000012">
    <property type="protein sequence ID" value="OEG16610.1"/>
    <property type="molecule type" value="Genomic_DNA"/>
</dbReference>
<gene>
    <name evidence="4" type="ORF">BCR25_03155</name>
</gene>
<dbReference type="InterPro" id="IPR027994">
    <property type="entry name" value="WxL_dom"/>
</dbReference>
<proteinExistence type="predicted"/>
<feature type="domain" description="WxL" evidence="3">
    <location>
        <begin position="32"/>
        <end position="268"/>
    </location>
</feature>
<comment type="caution">
    <text evidence="4">The sequence shown here is derived from an EMBL/GenBank/DDBJ whole genome shotgun (WGS) entry which is preliminary data.</text>
</comment>
<keyword evidence="2" id="KW-0732">Signal</keyword>
<evidence type="ECO:0000256" key="2">
    <source>
        <dbReference type="SAM" id="SignalP"/>
    </source>
</evidence>
<sequence length="268" mass="28826">MKKGLLYVTTLMTLGVMAVSVNPMTSLAEHSITGGGHIGFEGEDNGREGIQDPENPSNIVDPGSSPSTTGKLRIDFVPKLNFSLNKISKENAKYPVNAQLFHDATGARGNFVQVTDSRDSAYGWQLQLRQETQFQNPDTANSQLNGAVLSFDISWANSTEDKSLAPLVSKEVIQLNNIGETYNLANANSGKGNGTWSISFGASADNPMGLENTLNPKLNAAGEPMLDSNYENKQIHENSAIKLAVPGSTEKDPVPYSTVLTWVLAELP</sequence>
<feature type="signal peptide" evidence="2">
    <location>
        <begin position="1"/>
        <end position="28"/>
    </location>
</feature>
<evidence type="ECO:0000313" key="5">
    <source>
        <dbReference type="Proteomes" id="UP000095094"/>
    </source>
</evidence>
<dbReference type="Proteomes" id="UP000095094">
    <property type="component" value="Unassembled WGS sequence"/>
</dbReference>
<evidence type="ECO:0000313" key="4">
    <source>
        <dbReference type="EMBL" id="OEG16610.1"/>
    </source>
</evidence>
<reference evidence="5" key="1">
    <citation type="submission" date="2016-09" db="EMBL/GenBank/DDBJ databases">
        <authorList>
            <person name="Gulvik C.A."/>
        </authorList>
    </citation>
    <scope>NUCLEOTIDE SEQUENCE [LARGE SCALE GENOMIC DNA]</scope>
    <source>
        <strain evidence="5">LMG 8895</strain>
    </source>
</reference>
<dbReference type="Pfam" id="PF13731">
    <property type="entry name" value="WxL"/>
    <property type="match status" value="1"/>
</dbReference>
<evidence type="ECO:0000256" key="1">
    <source>
        <dbReference type="SAM" id="MobiDB-lite"/>
    </source>
</evidence>
<feature type="region of interest" description="Disordered" evidence="1">
    <location>
        <begin position="35"/>
        <end position="69"/>
    </location>
</feature>
<organism evidence="4 5">
    <name type="scientific">Enterococcus termitis</name>
    <dbReference type="NCBI Taxonomy" id="332950"/>
    <lineage>
        <taxon>Bacteria</taxon>
        <taxon>Bacillati</taxon>
        <taxon>Bacillota</taxon>
        <taxon>Bacilli</taxon>
        <taxon>Lactobacillales</taxon>
        <taxon>Enterococcaceae</taxon>
        <taxon>Enterococcus</taxon>
    </lineage>
</organism>
<name>A0A1E5GWC4_9ENTE</name>
<protein>
    <recommendedName>
        <fullName evidence="3">WxL domain-containing protein</fullName>
    </recommendedName>
</protein>
<dbReference type="AlphaFoldDB" id="A0A1E5GWC4"/>
<feature type="compositionally biased region" description="Polar residues" evidence="1">
    <location>
        <begin position="54"/>
        <end position="69"/>
    </location>
</feature>